<protein>
    <submittedName>
        <fullName evidence="1">Uncharacterized protein</fullName>
    </submittedName>
</protein>
<dbReference type="EMBL" id="NPND01000045">
    <property type="protein sequence ID" value="PIM88847.1"/>
    <property type="molecule type" value="Genomic_DNA"/>
</dbReference>
<feature type="non-terminal residue" evidence="1">
    <location>
        <position position="1"/>
    </location>
</feature>
<accession>A0A2G9FBZ6</accession>
<organism evidence="1 2">
    <name type="scientific">Fusobacterium animalis</name>
    <dbReference type="NCBI Taxonomy" id="76859"/>
    <lineage>
        <taxon>Bacteria</taxon>
        <taxon>Fusobacteriati</taxon>
        <taxon>Fusobacteriota</taxon>
        <taxon>Fusobacteriia</taxon>
        <taxon>Fusobacteriales</taxon>
        <taxon>Fusobacteriaceae</taxon>
        <taxon>Fusobacterium</taxon>
    </lineage>
</organism>
<dbReference type="AlphaFoldDB" id="A0A2G9FBZ6"/>
<dbReference type="Proteomes" id="UP000230719">
    <property type="component" value="Unassembled WGS sequence"/>
</dbReference>
<comment type="caution">
    <text evidence="1">The sequence shown here is derived from an EMBL/GenBank/DDBJ whole genome shotgun (WGS) entry which is preliminary data.</text>
</comment>
<reference evidence="1 2" key="1">
    <citation type="submission" date="2017-08" db="EMBL/GenBank/DDBJ databases">
        <title>Analysis of Fusobacterium persistence and antibiotic response in human colorectal.</title>
        <authorList>
            <person name="Bullman S."/>
        </authorList>
    </citation>
    <scope>NUCLEOTIDE SEQUENCE [LARGE SCALE GENOMIC DNA]</scope>
    <source>
        <strain evidence="1 2">P2_CP</strain>
    </source>
</reference>
<name>A0A2G9FBZ6_9FUSO</name>
<sequence>TLVEVPKEEKESRYFGVKEEVKKEKKKYIPPLEHPWKKKSFEKYLEKQQKAKGKGECIE</sequence>
<proteinExistence type="predicted"/>
<gene>
    <name evidence="1" type="ORF">CI114_10540</name>
</gene>
<evidence type="ECO:0000313" key="1">
    <source>
        <dbReference type="EMBL" id="PIM88847.1"/>
    </source>
</evidence>
<evidence type="ECO:0000313" key="2">
    <source>
        <dbReference type="Proteomes" id="UP000230719"/>
    </source>
</evidence>